<dbReference type="InterPro" id="IPR002018">
    <property type="entry name" value="CarbesteraseB"/>
</dbReference>
<proteinExistence type="inferred from homology"/>
<evidence type="ECO:0000256" key="3">
    <source>
        <dbReference type="ARBA" id="ARBA00022801"/>
    </source>
</evidence>
<evidence type="ECO:0000256" key="2">
    <source>
        <dbReference type="ARBA" id="ARBA00010515"/>
    </source>
</evidence>
<protein>
    <recommendedName>
        <fullName evidence="4">Carboxylic ester hydrolase</fullName>
        <ecNumber evidence="4">3.1.1.-</ecNumber>
    </recommendedName>
</protein>
<dbReference type="InterPro" id="IPR019826">
    <property type="entry name" value="Carboxylesterase_B_AS"/>
</dbReference>
<keyword evidence="7" id="KW-1185">Reference proteome</keyword>
<dbReference type="InterPro" id="IPR050309">
    <property type="entry name" value="Type-B_Carboxylest/Lipase"/>
</dbReference>
<dbReference type="Proteomes" id="UP000717995">
    <property type="component" value="Unassembled WGS sequence"/>
</dbReference>
<organism evidence="6 7">
    <name type="scientific">Zestomonas insulae</name>
    <dbReference type="NCBI Taxonomy" id="2809017"/>
    <lineage>
        <taxon>Bacteria</taxon>
        <taxon>Pseudomonadati</taxon>
        <taxon>Pseudomonadota</taxon>
        <taxon>Gammaproteobacteria</taxon>
        <taxon>Pseudomonadales</taxon>
        <taxon>Pseudomonadaceae</taxon>
        <taxon>Zestomonas</taxon>
    </lineage>
</organism>
<gene>
    <name evidence="6" type="ORF">JQX08_11610</name>
</gene>
<dbReference type="PROSITE" id="PS00122">
    <property type="entry name" value="CARBOXYLESTERASE_B_1"/>
    <property type="match status" value="1"/>
</dbReference>
<dbReference type="Gene3D" id="3.40.50.1820">
    <property type="entry name" value="alpha/beta hydrolase"/>
    <property type="match status" value="1"/>
</dbReference>
<sequence length="563" mass="59161">MKPLLAFPSRHRLPALCAGLLMYTAMGAAQAGPQVQTANGVIEGASLNGTNVYRNIPYAKAPVGDLRWKAPQPATPWQGVLQAVGEGKYCAQGGSEISADKGEEDCLVVHVTTPAGATPSSNLPVMFWIHGGAFMEGSGRTFDATELVKKNVIVVSINYRLGAFGFLALNSLRNEASDLSTGNYGLLDQNLAMQWAKNNIQAFGGNPANVTIAGESAGAMSALMHLTMPKSAGLFKGVIAQSPVFMGEGGVVATLADAVQKGDAFADRLGCAAGASQLACLRGKSVAEVAAQSRMNWSALQMSTSTMIPFAPVVDGVVLPANPATSIQRGNSQAVPVLIGTNRNEAQPLFAVAQFVTGHPLTSDEYNQVLQNMAPSVSWVAVRGLYPVLAYGTPAAAGTALLTDSTFACAAGNLRKGLERRASVYGYEFNDPQSPSGFGAEALGATPDILGAGHTDELPYIFNRQSPIGAYVTLNASQLALSGQMVSYWTNFMKSGNPNGSSLPTWKPFDSNGNLFGLERGGLLQLKPNDTKMFYSSVLVSDFNKAHNCALWDTVTPFLPVVL</sequence>
<comment type="similarity">
    <text evidence="1 4">Belongs to the type-B carboxylesterase/lipase family.</text>
</comment>
<evidence type="ECO:0000256" key="4">
    <source>
        <dbReference type="RuleBase" id="RU361235"/>
    </source>
</evidence>
<dbReference type="PANTHER" id="PTHR11559">
    <property type="entry name" value="CARBOXYLESTERASE"/>
    <property type="match status" value="1"/>
</dbReference>
<accession>A0ABS2IEF5</accession>
<dbReference type="SUPFAM" id="SSF53474">
    <property type="entry name" value="alpha/beta-Hydrolases"/>
    <property type="match status" value="1"/>
</dbReference>
<evidence type="ECO:0000313" key="6">
    <source>
        <dbReference type="EMBL" id="MBM7061352.1"/>
    </source>
</evidence>
<keyword evidence="3 4" id="KW-0378">Hydrolase</keyword>
<dbReference type="EC" id="3.1.1.-" evidence="4"/>
<keyword evidence="4" id="KW-0732">Signal</keyword>
<name>A0ABS2IEF5_9GAMM</name>
<dbReference type="RefSeq" id="WP_205348536.1">
    <property type="nucleotide sequence ID" value="NZ_JAFEUP010000003.1"/>
</dbReference>
<reference evidence="6 7" key="1">
    <citation type="submission" date="2021-02" db="EMBL/GenBank/DDBJ databases">
        <authorList>
            <person name="Lee D.-H."/>
        </authorList>
    </citation>
    <scope>NUCLEOTIDE SEQUENCE [LARGE SCALE GENOMIC DNA]</scope>
    <source>
        <strain evidence="6 7">UL073</strain>
    </source>
</reference>
<evidence type="ECO:0000256" key="1">
    <source>
        <dbReference type="ARBA" id="ARBA00005964"/>
    </source>
</evidence>
<evidence type="ECO:0000259" key="5">
    <source>
        <dbReference type="Pfam" id="PF00135"/>
    </source>
</evidence>
<comment type="caution">
    <text evidence="6">The sequence shown here is derived from an EMBL/GenBank/DDBJ whole genome shotgun (WGS) entry which is preliminary data.</text>
</comment>
<dbReference type="InterPro" id="IPR029058">
    <property type="entry name" value="AB_hydrolase_fold"/>
</dbReference>
<feature type="signal peptide" evidence="4">
    <location>
        <begin position="1"/>
        <end position="31"/>
    </location>
</feature>
<evidence type="ECO:0000313" key="7">
    <source>
        <dbReference type="Proteomes" id="UP000717995"/>
    </source>
</evidence>
<dbReference type="Pfam" id="PF00135">
    <property type="entry name" value="COesterase"/>
    <property type="match status" value="1"/>
</dbReference>
<dbReference type="PROSITE" id="PS01173">
    <property type="entry name" value="LIPASE_GDXG_HIS"/>
    <property type="match status" value="1"/>
</dbReference>
<comment type="similarity">
    <text evidence="2">Belongs to the 'GDXG' lipolytic enzyme family.</text>
</comment>
<feature type="chain" id="PRO_5045001593" description="Carboxylic ester hydrolase" evidence="4">
    <location>
        <begin position="32"/>
        <end position="563"/>
    </location>
</feature>
<dbReference type="EMBL" id="JAFEUP010000003">
    <property type="protein sequence ID" value="MBM7061352.1"/>
    <property type="molecule type" value="Genomic_DNA"/>
</dbReference>
<feature type="domain" description="Carboxylesterase type B" evidence="5">
    <location>
        <begin position="33"/>
        <end position="518"/>
    </location>
</feature>
<dbReference type="InterPro" id="IPR002168">
    <property type="entry name" value="Lipase_GDXG_HIS_AS"/>
</dbReference>